<evidence type="ECO:0008006" key="3">
    <source>
        <dbReference type="Google" id="ProtNLM"/>
    </source>
</evidence>
<feature type="non-terminal residue" evidence="1">
    <location>
        <position position="1"/>
    </location>
</feature>
<comment type="caution">
    <text evidence="1">The sequence shown here is derived from an EMBL/GenBank/DDBJ whole genome shotgun (WGS) entry which is preliminary data.</text>
</comment>
<dbReference type="AlphaFoldDB" id="A0A225WHK7"/>
<dbReference type="Proteomes" id="UP000198211">
    <property type="component" value="Unassembled WGS sequence"/>
</dbReference>
<reference evidence="2" key="1">
    <citation type="submission" date="2017-03" db="EMBL/GenBank/DDBJ databases">
        <title>Phytopthora megakarya and P. palmivora, two closely related causual agents of cacao black pod achieved similar genome size and gene model numbers by different mechanisms.</title>
        <authorList>
            <person name="Ali S."/>
            <person name="Shao J."/>
            <person name="Larry D.J."/>
            <person name="Kronmiller B."/>
            <person name="Shen D."/>
            <person name="Strem M.D."/>
            <person name="Melnick R.L."/>
            <person name="Guiltinan M.J."/>
            <person name="Tyler B.M."/>
            <person name="Meinhardt L.W."/>
            <person name="Bailey B.A."/>
        </authorList>
    </citation>
    <scope>NUCLEOTIDE SEQUENCE [LARGE SCALE GENOMIC DNA]</scope>
    <source>
        <strain evidence="2">zdho120</strain>
    </source>
</reference>
<evidence type="ECO:0000313" key="2">
    <source>
        <dbReference type="Proteomes" id="UP000198211"/>
    </source>
</evidence>
<accession>A0A225WHK7</accession>
<evidence type="ECO:0000313" key="1">
    <source>
        <dbReference type="EMBL" id="OWZ16609.1"/>
    </source>
</evidence>
<name>A0A225WHK7_9STRA</name>
<gene>
    <name evidence="1" type="ORF">PHMEG_0009579</name>
</gene>
<sequence length="158" mass="18002">ESMWMLAHLLNRQDDREKYSGIQDPENTLAMKFRVTDRLPNAELASLTQRVVSRRHKEDNRMVFVCKSFLAGEGSCRGMQTDEYGWTILRPSEKGIGTIMECCMRQVPLHLNNASAVPKNVATYYNELLQTMHQENIQEAANGAETLLLDDVLTDINV</sequence>
<dbReference type="OrthoDB" id="91689at2759"/>
<protein>
    <recommendedName>
        <fullName evidence="3">M96 mating-specific protein</fullName>
    </recommendedName>
</protein>
<dbReference type="EMBL" id="NBNE01000903">
    <property type="protein sequence ID" value="OWZ16609.1"/>
    <property type="molecule type" value="Genomic_DNA"/>
</dbReference>
<proteinExistence type="predicted"/>
<keyword evidence="2" id="KW-1185">Reference proteome</keyword>
<organism evidence="1 2">
    <name type="scientific">Phytophthora megakarya</name>
    <dbReference type="NCBI Taxonomy" id="4795"/>
    <lineage>
        <taxon>Eukaryota</taxon>
        <taxon>Sar</taxon>
        <taxon>Stramenopiles</taxon>
        <taxon>Oomycota</taxon>
        <taxon>Peronosporomycetes</taxon>
        <taxon>Peronosporales</taxon>
        <taxon>Peronosporaceae</taxon>
        <taxon>Phytophthora</taxon>
    </lineage>
</organism>